<dbReference type="Proteomes" id="UP001203058">
    <property type="component" value="Unassembled WGS sequence"/>
</dbReference>
<protein>
    <submittedName>
        <fullName evidence="3">EAL domain-containing protein</fullName>
    </submittedName>
</protein>
<evidence type="ECO:0000313" key="4">
    <source>
        <dbReference type="Proteomes" id="UP001203058"/>
    </source>
</evidence>
<sequence>MNGRGAEIEERVKDRRGGAPSQERRRDDLLAAVIAHQQIDVAFQPQIDPVTGEVASAEALARWARAESADQLFERAAKADLSEQLSRLVQRKALRAAAAWEGPLRRLGISMNLLAHEIAQEGYDDWLLKQVRSVGIDPKRVTIEITENALLSDLESVGARLQRLRDQGIKVALDDFGTGYASLAYLGSLPLDALKIDRGLVAKIGTSERDRIVVRSIFSLSRELGLTIIVEGVESTAQLVHLAEWRCDLYQGFLGAGALTEEELARFVAVSQRNGS</sequence>
<dbReference type="InterPro" id="IPR050706">
    <property type="entry name" value="Cyclic-di-GMP_PDE-like"/>
</dbReference>
<dbReference type="Pfam" id="PF00563">
    <property type="entry name" value="EAL"/>
    <property type="match status" value="1"/>
</dbReference>
<evidence type="ECO:0000259" key="2">
    <source>
        <dbReference type="PROSITE" id="PS50883"/>
    </source>
</evidence>
<name>A0ABS9VKL3_9SPHN</name>
<dbReference type="PANTHER" id="PTHR33121">
    <property type="entry name" value="CYCLIC DI-GMP PHOSPHODIESTERASE PDEF"/>
    <property type="match status" value="1"/>
</dbReference>
<keyword evidence="4" id="KW-1185">Reference proteome</keyword>
<dbReference type="SUPFAM" id="SSF141868">
    <property type="entry name" value="EAL domain-like"/>
    <property type="match status" value="1"/>
</dbReference>
<dbReference type="InterPro" id="IPR001633">
    <property type="entry name" value="EAL_dom"/>
</dbReference>
<feature type="region of interest" description="Disordered" evidence="1">
    <location>
        <begin position="1"/>
        <end position="24"/>
    </location>
</feature>
<dbReference type="CDD" id="cd01948">
    <property type="entry name" value="EAL"/>
    <property type="match status" value="1"/>
</dbReference>
<feature type="domain" description="EAL" evidence="2">
    <location>
        <begin position="22"/>
        <end position="272"/>
    </location>
</feature>
<dbReference type="RefSeq" id="WP_241446299.1">
    <property type="nucleotide sequence ID" value="NZ_JAKZHW010000001.1"/>
</dbReference>
<dbReference type="EMBL" id="JAKZHW010000001">
    <property type="protein sequence ID" value="MCH8615510.1"/>
    <property type="molecule type" value="Genomic_DNA"/>
</dbReference>
<comment type="caution">
    <text evidence="3">The sequence shown here is derived from an EMBL/GenBank/DDBJ whole genome shotgun (WGS) entry which is preliminary data.</text>
</comment>
<dbReference type="InterPro" id="IPR035919">
    <property type="entry name" value="EAL_sf"/>
</dbReference>
<evidence type="ECO:0000313" key="3">
    <source>
        <dbReference type="EMBL" id="MCH8615510.1"/>
    </source>
</evidence>
<dbReference type="PANTHER" id="PTHR33121:SF70">
    <property type="entry name" value="SIGNALING PROTEIN YKOW"/>
    <property type="match status" value="1"/>
</dbReference>
<dbReference type="SMART" id="SM00052">
    <property type="entry name" value="EAL"/>
    <property type="match status" value="1"/>
</dbReference>
<proteinExistence type="predicted"/>
<dbReference type="PROSITE" id="PS50883">
    <property type="entry name" value="EAL"/>
    <property type="match status" value="1"/>
</dbReference>
<gene>
    <name evidence="3" type="ORF">LZ016_05275</name>
</gene>
<reference evidence="3 4" key="1">
    <citation type="submission" date="2022-03" db="EMBL/GenBank/DDBJ databases">
        <authorList>
            <person name="Jo J.-H."/>
            <person name="Im W.-T."/>
        </authorList>
    </citation>
    <scope>NUCLEOTIDE SEQUENCE [LARGE SCALE GENOMIC DNA]</scope>
    <source>
        <strain evidence="3 4">SM33</strain>
    </source>
</reference>
<organism evidence="3 4">
    <name type="scientific">Sphingomonas telluris</name>
    <dbReference type="NCBI Taxonomy" id="2907998"/>
    <lineage>
        <taxon>Bacteria</taxon>
        <taxon>Pseudomonadati</taxon>
        <taxon>Pseudomonadota</taxon>
        <taxon>Alphaproteobacteria</taxon>
        <taxon>Sphingomonadales</taxon>
        <taxon>Sphingomonadaceae</taxon>
        <taxon>Sphingomonas</taxon>
    </lineage>
</organism>
<evidence type="ECO:0000256" key="1">
    <source>
        <dbReference type="SAM" id="MobiDB-lite"/>
    </source>
</evidence>
<accession>A0ABS9VKL3</accession>
<dbReference type="Gene3D" id="3.20.20.450">
    <property type="entry name" value="EAL domain"/>
    <property type="match status" value="1"/>
</dbReference>